<feature type="region of interest" description="Disordered" evidence="1">
    <location>
        <begin position="820"/>
        <end position="1030"/>
    </location>
</feature>
<feature type="compositionally biased region" description="Basic and acidic residues" evidence="1">
    <location>
        <begin position="981"/>
        <end position="998"/>
    </location>
</feature>
<organism evidence="2 3">
    <name type="scientific">Coccomyxa viridis</name>
    <dbReference type="NCBI Taxonomy" id="1274662"/>
    <lineage>
        <taxon>Eukaryota</taxon>
        <taxon>Viridiplantae</taxon>
        <taxon>Chlorophyta</taxon>
        <taxon>core chlorophytes</taxon>
        <taxon>Trebouxiophyceae</taxon>
        <taxon>Trebouxiophyceae incertae sedis</taxon>
        <taxon>Coccomyxaceae</taxon>
        <taxon>Coccomyxa</taxon>
    </lineage>
</organism>
<gene>
    <name evidence="2" type="primary">g5611</name>
    <name evidence="2" type="ORF">VP750_LOCUS4803</name>
</gene>
<feature type="compositionally biased region" description="Low complexity" evidence="1">
    <location>
        <begin position="847"/>
        <end position="867"/>
    </location>
</feature>
<evidence type="ECO:0000313" key="2">
    <source>
        <dbReference type="EMBL" id="CAL5223144.1"/>
    </source>
</evidence>
<feature type="compositionally biased region" description="Polar residues" evidence="1">
    <location>
        <begin position="341"/>
        <end position="351"/>
    </location>
</feature>
<proteinExistence type="predicted"/>
<dbReference type="EMBL" id="CAXHTA020000008">
    <property type="protein sequence ID" value="CAL5223144.1"/>
    <property type="molecule type" value="Genomic_DNA"/>
</dbReference>
<dbReference type="Gene3D" id="2.170.270.10">
    <property type="entry name" value="SET domain"/>
    <property type="match status" value="1"/>
</dbReference>
<feature type="compositionally biased region" description="Polar residues" evidence="1">
    <location>
        <begin position="692"/>
        <end position="703"/>
    </location>
</feature>
<dbReference type="InterPro" id="IPR046341">
    <property type="entry name" value="SET_dom_sf"/>
</dbReference>
<comment type="caution">
    <text evidence="2">The sequence shown here is derived from an EMBL/GenBank/DDBJ whole genome shotgun (WGS) entry which is preliminary data.</text>
</comment>
<evidence type="ECO:0000256" key="1">
    <source>
        <dbReference type="SAM" id="MobiDB-lite"/>
    </source>
</evidence>
<dbReference type="Proteomes" id="UP001497392">
    <property type="component" value="Unassembled WGS sequence"/>
</dbReference>
<sequence length="1067" mass="118382">MGLDDSTTFQGPSQHGIERRIVKEWALPSGMLTKESPPIVQATDDPEKVPEQENLVESIFSREVSDEHLRRCAEVRGKPWSSGVIPEYFLEKVQGENQTHTDVLRDRVVEQIDQWLFISSQKKRQYMDSLLETVVLEDMSHPAYRRFKELYEPLGLRTEERAQRYCRDLPEWTLLGEYTGVWDKQDKVSQRINEDPLGLGVMRCDKVTGLAYTNEDASEEALRALRTGWNMTLEIDSTRARNKLCLINDCANVPGYNNQPNVVWLECEDSRTLQPHLFHFTACNVKAGQEALLDYGQEYHRVMDDDLRRAAVIVGERRQRLEAQALLAEALYGHQAREQELQGQVHSAQTSLRERRGETAKLHSELEQAQARIRDLEQQLLHRLDSMKRQADKRVHGGRSPNALLHQRSLGGAASDSPGQPGSPAHLETRSSTSQGGAADLEKQLRQREITCNRLQQERDRAKEKLHELRGILDAREVEVQQKDSAIQAAKEVAQQAREEVEQLKQEVKDKEGLNKGITLLWGDMRDKSEAEIARLNEILAEKDRTLAEREQHILADQQRLAELELLLPMPVAQLLEVARISPLTVVPVNPLRRQPEAGTQLPALPGPAPLRSAPEPDLADAEQPPADADHPGTPDTHLSKEWPPVPANNGTCAESPRKRKRSDDSESLPADVQPRAKQQLISFGRGEPPAQLQQQTDFSMQSLDVPVQKPEQKPHEDYGGGSTDPQYVPRDAEPHMQHSEVLRTAMQRSAEAPPAEASAETCRVQHLDDDALYAFSSEVAAAQPDQAARRETQVPAAAAKEEAVPASFAALPSFGLKPDAPAALPLDRHPLRTFGQASLPETQDMAAAAPEEAAPVSSAAAAAAEAPPDEPAAFSQGWGIFTKPKPAAHRDPRQQPRDSRPKPQRGRNGRGRGARHGSAGRNRNAEAPAWHAYDRADPGMGGSTAAFGGPAEEVGNAEGTAWQLKEEGMPADWAASGQTEDLRDDNVTEQPGRHGSREQSASQKPRGSAAERAFHSMPRQDNRKKAHKKNAKYCSYCRMQDASHREAIQSSNDTVALQAMSLATNI</sequence>
<feature type="region of interest" description="Disordered" evidence="1">
    <location>
        <begin position="595"/>
        <end position="732"/>
    </location>
</feature>
<accession>A0ABP1FW05</accession>
<evidence type="ECO:0000313" key="3">
    <source>
        <dbReference type="Proteomes" id="UP001497392"/>
    </source>
</evidence>
<feature type="compositionally biased region" description="Basic and acidic residues" evidence="1">
    <location>
        <begin position="352"/>
        <end position="362"/>
    </location>
</feature>
<feature type="region of interest" description="Disordered" evidence="1">
    <location>
        <begin position="341"/>
        <end position="362"/>
    </location>
</feature>
<feature type="compositionally biased region" description="Basic and acidic residues" evidence="1">
    <location>
        <begin position="628"/>
        <end position="641"/>
    </location>
</feature>
<keyword evidence="3" id="KW-1185">Reference proteome</keyword>
<feature type="region of interest" description="Disordered" evidence="1">
    <location>
        <begin position="409"/>
        <end position="441"/>
    </location>
</feature>
<protein>
    <submittedName>
        <fullName evidence="2">G5611 protein</fullName>
    </submittedName>
</protein>
<feature type="compositionally biased region" description="Basic residues" evidence="1">
    <location>
        <begin position="903"/>
        <end position="916"/>
    </location>
</feature>
<feature type="compositionally biased region" description="Basic and acidic residues" evidence="1">
    <location>
        <begin position="1013"/>
        <end position="1024"/>
    </location>
</feature>
<reference evidence="2 3" key="1">
    <citation type="submission" date="2024-06" db="EMBL/GenBank/DDBJ databases">
        <authorList>
            <person name="Kraege A."/>
            <person name="Thomma B."/>
        </authorList>
    </citation>
    <scope>NUCLEOTIDE SEQUENCE [LARGE SCALE GENOMIC DNA]</scope>
</reference>
<feature type="compositionally biased region" description="Basic and acidic residues" evidence="1">
    <location>
        <begin position="889"/>
        <end position="902"/>
    </location>
</feature>
<name>A0ABP1FW05_9CHLO</name>